<protein>
    <submittedName>
        <fullName evidence="2">NAD(P)H-binding protein</fullName>
    </submittedName>
</protein>
<name>A0A9Q4A0I5_PSESX</name>
<dbReference type="InterPro" id="IPR036291">
    <property type="entry name" value="NAD(P)-bd_dom_sf"/>
</dbReference>
<feature type="domain" description="NAD(P)-binding" evidence="1">
    <location>
        <begin position="6"/>
        <end position="183"/>
    </location>
</feature>
<dbReference type="InterPro" id="IPR016040">
    <property type="entry name" value="NAD(P)-bd_dom"/>
</dbReference>
<dbReference type="Gene3D" id="3.90.25.10">
    <property type="entry name" value="UDP-galactose 4-epimerase, domain 1"/>
    <property type="match status" value="1"/>
</dbReference>
<accession>A0A9Q4A0I5</accession>
<dbReference type="RefSeq" id="WP_236424974.1">
    <property type="nucleotide sequence ID" value="NZ_CAWQUS010000081.1"/>
</dbReference>
<dbReference type="AlphaFoldDB" id="A0A9Q4A0I5"/>
<dbReference type="Proteomes" id="UP000814010">
    <property type="component" value="Unassembled WGS sequence"/>
</dbReference>
<evidence type="ECO:0000313" key="3">
    <source>
        <dbReference type="Proteomes" id="UP000814010"/>
    </source>
</evidence>
<evidence type="ECO:0000259" key="1">
    <source>
        <dbReference type="Pfam" id="PF13460"/>
    </source>
</evidence>
<dbReference type="Pfam" id="PF13460">
    <property type="entry name" value="NAD_binding_10"/>
    <property type="match status" value="1"/>
</dbReference>
<proteinExistence type="predicted"/>
<dbReference type="SUPFAM" id="SSF51735">
    <property type="entry name" value="NAD(P)-binding Rossmann-fold domains"/>
    <property type="match status" value="1"/>
</dbReference>
<dbReference type="EMBL" id="WKAE01000006">
    <property type="protein sequence ID" value="MCF5627928.1"/>
    <property type="molecule type" value="Genomic_DNA"/>
</dbReference>
<dbReference type="PANTHER" id="PTHR47129:SF1">
    <property type="entry name" value="NMRA-LIKE DOMAIN-CONTAINING PROTEIN"/>
    <property type="match status" value="1"/>
</dbReference>
<gene>
    <name evidence="2" type="ORF">GIV53_01105</name>
</gene>
<dbReference type="Gene3D" id="3.40.50.720">
    <property type="entry name" value="NAD(P)-binding Rossmann-like Domain"/>
    <property type="match status" value="1"/>
</dbReference>
<sequence length="285" mass="29743">MIVVTGATGQLGRLVIEQLLTRLPASQIIAAVRSPEKAADLSALGVQVRQADYAQPSTLDSAFAGADTLLLISSSEVGQRLTQHQAVINAAKNAGVKLLAYTSVLHADTSALGLAKEHRETEDYLQSSGLPFVLLRNGWYTENYVAGAPGALAHGAVMGCAGEGRISSASRLDYAKAAATVLTADEDQAGRVYELAGDVSYTLADYAAELSRQSGKTLAYVDLPQAEFEAALIKAGLPDFVAQLLADSDAAAAQGALFDDSHQLSTLIKRPTTPLAATITETLKG</sequence>
<dbReference type="CDD" id="cd05269">
    <property type="entry name" value="TMR_SDR_a"/>
    <property type="match status" value="1"/>
</dbReference>
<dbReference type="InterPro" id="IPR052718">
    <property type="entry name" value="NmrA-type_oxidoreductase"/>
</dbReference>
<dbReference type="PANTHER" id="PTHR47129">
    <property type="entry name" value="QUINONE OXIDOREDUCTASE 2"/>
    <property type="match status" value="1"/>
</dbReference>
<reference evidence="2" key="1">
    <citation type="submission" date="2019-11" db="EMBL/GenBank/DDBJ databases">
        <title>Epiphytic Pseudomonas syringae from cherry orchards.</title>
        <authorList>
            <person name="Hulin M.T."/>
        </authorList>
    </citation>
    <scope>NUCLEOTIDE SEQUENCE</scope>
    <source>
        <strain evidence="2">PA-2-5E</strain>
    </source>
</reference>
<evidence type="ECO:0000313" key="2">
    <source>
        <dbReference type="EMBL" id="MCF5627928.1"/>
    </source>
</evidence>
<comment type="caution">
    <text evidence="2">The sequence shown here is derived from an EMBL/GenBank/DDBJ whole genome shotgun (WGS) entry which is preliminary data.</text>
</comment>
<organism evidence="2 3">
    <name type="scientific">Pseudomonas syringae</name>
    <dbReference type="NCBI Taxonomy" id="317"/>
    <lineage>
        <taxon>Bacteria</taxon>
        <taxon>Pseudomonadati</taxon>
        <taxon>Pseudomonadota</taxon>
        <taxon>Gammaproteobacteria</taxon>
        <taxon>Pseudomonadales</taxon>
        <taxon>Pseudomonadaceae</taxon>
        <taxon>Pseudomonas</taxon>
    </lineage>
</organism>